<comment type="subcellular location">
    <subcellularLocation>
        <location evidence="1">Membrane</location>
        <topology evidence="1">Multi-pass membrane protein</topology>
    </subcellularLocation>
</comment>
<accession>A0A409VT14</accession>
<evidence type="ECO:0000259" key="7">
    <source>
        <dbReference type="Pfam" id="PF20515"/>
    </source>
</evidence>
<dbReference type="InterPro" id="IPR001046">
    <property type="entry name" value="NRAMP_fam"/>
</dbReference>
<dbReference type="GO" id="GO:0030026">
    <property type="term" value="P:intracellular manganese ion homeostasis"/>
    <property type="evidence" value="ECO:0007669"/>
    <property type="project" value="TreeGrafter"/>
</dbReference>
<feature type="transmembrane region" description="Helical" evidence="6">
    <location>
        <begin position="114"/>
        <end position="138"/>
    </location>
</feature>
<feature type="compositionally biased region" description="Low complexity" evidence="5">
    <location>
        <begin position="827"/>
        <end position="836"/>
    </location>
</feature>
<feature type="region of interest" description="Disordered" evidence="5">
    <location>
        <begin position="775"/>
        <end position="836"/>
    </location>
</feature>
<feature type="region of interest" description="Disordered" evidence="5">
    <location>
        <begin position="332"/>
        <end position="375"/>
    </location>
</feature>
<dbReference type="GO" id="GO:0015086">
    <property type="term" value="F:cadmium ion transmembrane transporter activity"/>
    <property type="evidence" value="ECO:0007669"/>
    <property type="project" value="TreeGrafter"/>
</dbReference>
<dbReference type="PANTHER" id="PTHR11706">
    <property type="entry name" value="SOLUTE CARRIER PROTEIN FAMILY 11 MEMBER"/>
    <property type="match status" value="1"/>
</dbReference>
<dbReference type="Pfam" id="PF01566">
    <property type="entry name" value="Nramp"/>
    <property type="match status" value="1"/>
</dbReference>
<keyword evidence="4 6" id="KW-0472">Membrane</keyword>
<gene>
    <name evidence="8" type="ORF">CVT24_001479</name>
</gene>
<feature type="compositionally biased region" description="Polar residues" evidence="5">
    <location>
        <begin position="736"/>
        <end position="760"/>
    </location>
</feature>
<dbReference type="OrthoDB" id="409173at2759"/>
<keyword evidence="2 6" id="KW-0812">Transmembrane</keyword>
<evidence type="ECO:0000256" key="4">
    <source>
        <dbReference type="ARBA" id="ARBA00023136"/>
    </source>
</evidence>
<organism evidence="8 9">
    <name type="scientific">Panaeolus cyanescens</name>
    <dbReference type="NCBI Taxonomy" id="181874"/>
    <lineage>
        <taxon>Eukaryota</taxon>
        <taxon>Fungi</taxon>
        <taxon>Dikarya</taxon>
        <taxon>Basidiomycota</taxon>
        <taxon>Agaricomycotina</taxon>
        <taxon>Agaricomycetes</taxon>
        <taxon>Agaricomycetidae</taxon>
        <taxon>Agaricales</taxon>
        <taxon>Agaricineae</taxon>
        <taxon>Galeropsidaceae</taxon>
        <taxon>Panaeolus</taxon>
    </lineage>
</organism>
<name>A0A409VT14_9AGAR</name>
<dbReference type="Pfam" id="PF20515">
    <property type="entry name" value="2OG-FeII_Oxy_6"/>
    <property type="match status" value="1"/>
</dbReference>
<dbReference type="GO" id="GO:0005384">
    <property type="term" value="F:manganese ion transmembrane transporter activity"/>
    <property type="evidence" value="ECO:0007669"/>
    <property type="project" value="TreeGrafter"/>
</dbReference>
<feature type="domain" description="Tet-like 2OG-Fe(II) oxygenase" evidence="7">
    <location>
        <begin position="501"/>
        <end position="664"/>
    </location>
</feature>
<dbReference type="GO" id="GO:0034755">
    <property type="term" value="P:iron ion transmembrane transport"/>
    <property type="evidence" value="ECO:0007669"/>
    <property type="project" value="TreeGrafter"/>
</dbReference>
<feature type="transmembrane region" description="Helical" evidence="6">
    <location>
        <begin position="32"/>
        <end position="53"/>
    </location>
</feature>
<evidence type="ECO:0000313" key="8">
    <source>
        <dbReference type="EMBL" id="PPQ69430.1"/>
    </source>
</evidence>
<feature type="transmembrane region" description="Helical" evidence="6">
    <location>
        <begin position="158"/>
        <end position="185"/>
    </location>
</feature>
<sequence length="1742" mass="192810">MTPHNRLVSLDICPNPLRGIPARALKSWLPTVALSLLRVVIAFAMMINTLILVRSAAVAQYLVECKEIALSAFRKPPVSEYIKTATTYADRSNNSYEFVRAHIYHGTFDIAGSLLGFAVMINSLILMLASAVFFYGSGHKDGADPASLFDASDLIRDVVGQAAATIFAIALLAVRCSASIVATVAGQALCEGFLHWHVSPIIRCMITRLLGIIPAIAVAIAVGRSGIRSTSHSSTYRVLLLKIGGKTGSRPSSVPSESFVAKKQNEPPSCTSITSLVNANYRIINGVGRLCTRRTLVSNYAGVCYRFQSHCPFLVFTHCAIMDEQLAAELRKKGNNARNDRRNRSRARDKEASQSNNKSSVGRSKLRRLQEKLKQSEEEKNQIAEMLWGVTPTFHEVTQDKERLEKLIALEKETEQPLDARSPEVQAFDIKFIHEEGVHLITCKGGLIGIVRITNVDKMPESQRKDVEEAIEVIMHWSECVPVNDKNASQIHPAGEPHFKYDAEKLPNGKMFGLGWHHARTKKGLMAYAPKRTGTAQEKYDHMYPFLPLVSAAYHISLSSLHPIAFQTMKEEAHKAGIPNFSDNSMAPDDKVGPTFANSLTITNQDFFNFLHTDNDLIPLSYGWWWPAIIDDDGHSWISWENNHKIKGGAFLLAEYGIAIDFSSASQPPAELVKHFACISIHRETMLRLVYVAILKLSTNNLFHSVEQIVKIHVLVLDQQIVLSLDDSSRAPPPTQASVSITQSNQWLAPNPSQTAPLAGSQYQHIPTAVIKAFTAPGASHTRRNNRSRNQGSTSRLDTIGRYTSQANIPAPPPPRQSVPVNFGQPVASSSSSVSSAQTTSEAVAELTYNYVSPGDHKVWTRLLFVLLPCDLQSSSIERSDPHGLVGPVNIPKSAQNQNEVLCWLTDRGYTYSLKIGTPNVKASFHEELVSALHSWFDDASNPFTYPNIPQSDLTLATSSYNHNLAQLGLKDRELTASQRFHFLKCGSLHTSTQIYGKVHHIDLTTKLTNKDFSKSWKRDCDLVSFSQQPVFVVFGCPKSGKSLLPKPLTEQDIAAFAKHYPGFEGNIHPCLNDRIFASIHYPFLKPEAAAKDDWISKWDISCRDTCTGATRGRPRERSSPVTPTPRRRRVREPSTPSTHYDLSHSESENPRPRRRTRDDSYHPSTDSNSDMPDDIEDSYAASVSENDENPFAPLSSLSLRIRTRHGERSTASTTSDIHMSDGSRAPSPNVNPSTSPRWTLPEAPHAITANGSEPVLVTLCDRVEQYMTDRHEMVAVDLNATSVNEAAHLLLAKIRAFDRSYTKSLESTDAFHVSGKPVFCLEELAAAHIWTISAGTTSDVSGPGVVRAVFSTALNLLAEELMPSDSEGYSTLRIREDPSLIGDEEKNLAFDLGVLSVLHMMATQSAPIPISPALLLAGLKGAELVVFDRDWVENLYSLDPMTARAVMLLESGNPIDENALSQEQKLAIVTTLSMNADLSLAQYNRLPHRQSVCNIVYAKTLLGTLLSNMASSPIFKEFRRGLAINLPIGVSFREAVLHKECQMIKELYSRRISNIHQVYETLSVEFNFSNASKYTNEFDTQVYGHKIKAAFARYLCGCGHVKPDEVKGMRSDAQVEEENQDPLYRLKAYIEAVTGLKGVTPIGKRYYTLLVTDVIPDPLKKVVQIDPGSSVVAYEVPHDVLIPPTVHACTSTMDLYLNDAFFKLVQDMAVDEPLGVDTDWDWMIHTALIAVGNGLEFNGVY</sequence>
<feature type="compositionally biased region" description="Polar residues" evidence="5">
    <location>
        <begin position="1227"/>
        <end position="1238"/>
    </location>
</feature>
<feature type="compositionally biased region" description="Basic and acidic residues" evidence="5">
    <location>
        <begin position="338"/>
        <end position="352"/>
    </location>
</feature>
<feature type="compositionally biased region" description="Polar residues" evidence="5">
    <location>
        <begin position="353"/>
        <end position="362"/>
    </location>
</feature>
<feature type="region of interest" description="Disordered" evidence="5">
    <location>
        <begin position="1107"/>
        <end position="1242"/>
    </location>
</feature>
<evidence type="ECO:0000256" key="3">
    <source>
        <dbReference type="ARBA" id="ARBA00022989"/>
    </source>
</evidence>
<dbReference type="PANTHER" id="PTHR11706:SF101">
    <property type="entry name" value="MANGANESE TRANSPORTER SMF1"/>
    <property type="match status" value="1"/>
</dbReference>
<feature type="region of interest" description="Disordered" evidence="5">
    <location>
        <begin position="728"/>
        <end position="760"/>
    </location>
</feature>
<keyword evidence="3 6" id="KW-1133">Transmembrane helix</keyword>
<protein>
    <recommendedName>
        <fullName evidence="7">Tet-like 2OG-Fe(II) oxygenase domain-containing protein</fullName>
    </recommendedName>
</protein>
<feature type="transmembrane region" description="Helical" evidence="6">
    <location>
        <begin position="206"/>
        <end position="227"/>
    </location>
</feature>
<dbReference type="InParanoid" id="A0A409VT14"/>
<evidence type="ECO:0000256" key="2">
    <source>
        <dbReference type="ARBA" id="ARBA00022692"/>
    </source>
</evidence>
<dbReference type="InterPro" id="IPR046798">
    <property type="entry name" value="2OG-FeII_Oxy_6"/>
</dbReference>
<dbReference type="PRINTS" id="PR00447">
    <property type="entry name" value="NATRESASSCMP"/>
</dbReference>
<feature type="compositionally biased region" description="Polar residues" evidence="5">
    <location>
        <begin position="788"/>
        <end position="808"/>
    </location>
</feature>
<evidence type="ECO:0000256" key="1">
    <source>
        <dbReference type="ARBA" id="ARBA00004141"/>
    </source>
</evidence>
<evidence type="ECO:0000256" key="5">
    <source>
        <dbReference type="SAM" id="MobiDB-lite"/>
    </source>
</evidence>
<feature type="compositionally biased region" description="Basic and acidic residues" evidence="5">
    <location>
        <begin position="1142"/>
        <end position="1162"/>
    </location>
</feature>
<proteinExistence type="predicted"/>
<dbReference type="EMBL" id="NHTK01005985">
    <property type="protein sequence ID" value="PPQ69430.1"/>
    <property type="molecule type" value="Genomic_DNA"/>
</dbReference>
<evidence type="ECO:0000256" key="6">
    <source>
        <dbReference type="SAM" id="Phobius"/>
    </source>
</evidence>
<dbReference type="Proteomes" id="UP000284842">
    <property type="component" value="Unassembled WGS sequence"/>
</dbReference>
<evidence type="ECO:0000313" key="9">
    <source>
        <dbReference type="Proteomes" id="UP000284842"/>
    </source>
</evidence>
<dbReference type="STRING" id="181874.A0A409VT14"/>
<keyword evidence="9" id="KW-1185">Reference proteome</keyword>
<reference evidence="8 9" key="1">
    <citation type="journal article" date="2018" name="Evol. Lett.">
        <title>Horizontal gene cluster transfer increased hallucinogenic mushroom diversity.</title>
        <authorList>
            <person name="Reynolds H.T."/>
            <person name="Vijayakumar V."/>
            <person name="Gluck-Thaler E."/>
            <person name="Korotkin H.B."/>
            <person name="Matheny P.B."/>
            <person name="Slot J.C."/>
        </authorList>
    </citation>
    <scope>NUCLEOTIDE SEQUENCE [LARGE SCALE GENOMIC DNA]</scope>
    <source>
        <strain evidence="8 9">2629</strain>
    </source>
</reference>
<comment type="caution">
    <text evidence="8">The sequence shown here is derived from an EMBL/GenBank/DDBJ whole genome shotgun (WGS) entry which is preliminary data.</text>
</comment>
<dbReference type="GO" id="GO:0005886">
    <property type="term" value="C:plasma membrane"/>
    <property type="evidence" value="ECO:0007669"/>
    <property type="project" value="TreeGrafter"/>
</dbReference>